<keyword evidence="3" id="KW-1185">Reference proteome</keyword>
<feature type="transmembrane region" description="Helical" evidence="1">
    <location>
        <begin position="82"/>
        <end position="100"/>
    </location>
</feature>
<accession>A0ABQ2GMZ6</accession>
<dbReference type="PANTHER" id="PTHR23534:SF1">
    <property type="entry name" value="MAJOR FACILITATOR SUPERFAMILY PROTEIN"/>
    <property type="match status" value="1"/>
</dbReference>
<protein>
    <recommendedName>
        <fullName evidence="4">MFS transporter</fullName>
    </recommendedName>
</protein>
<evidence type="ECO:0000313" key="2">
    <source>
        <dbReference type="EMBL" id="GGM02944.1"/>
    </source>
</evidence>
<feature type="transmembrane region" description="Helical" evidence="1">
    <location>
        <begin position="260"/>
        <end position="278"/>
    </location>
</feature>
<keyword evidence="1" id="KW-0472">Membrane</keyword>
<dbReference type="PANTHER" id="PTHR23534">
    <property type="entry name" value="MFS PERMEASE"/>
    <property type="match status" value="1"/>
</dbReference>
<dbReference type="InterPro" id="IPR036259">
    <property type="entry name" value="MFS_trans_sf"/>
</dbReference>
<evidence type="ECO:0000256" key="1">
    <source>
        <dbReference type="SAM" id="Phobius"/>
    </source>
</evidence>
<dbReference type="SUPFAM" id="SSF103473">
    <property type="entry name" value="MFS general substrate transporter"/>
    <property type="match status" value="1"/>
</dbReference>
<reference evidence="3" key="1">
    <citation type="journal article" date="2019" name="Int. J. Syst. Evol. Microbiol.">
        <title>The Global Catalogue of Microorganisms (GCM) 10K type strain sequencing project: providing services to taxonomists for standard genome sequencing and annotation.</title>
        <authorList>
            <consortium name="The Broad Institute Genomics Platform"/>
            <consortium name="The Broad Institute Genome Sequencing Center for Infectious Disease"/>
            <person name="Wu L."/>
            <person name="Ma J."/>
        </authorList>
    </citation>
    <scope>NUCLEOTIDE SEQUENCE [LARGE SCALE GENOMIC DNA]</scope>
    <source>
        <strain evidence="3">JCM 15443</strain>
    </source>
</reference>
<feature type="transmembrane region" description="Helical" evidence="1">
    <location>
        <begin position="290"/>
        <end position="308"/>
    </location>
</feature>
<comment type="caution">
    <text evidence="2">The sequence shown here is derived from an EMBL/GenBank/DDBJ whole genome shotgun (WGS) entry which is preliminary data.</text>
</comment>
<keyword evidence="1" id="KW-0812">Transmembrane</keyword>
<evidence type="ECO:0008006" key="4">
    <source>
        <dbReference type="Google" id="ProtNLM"/>
    </source>
</evidence>
<feature type="transmembrane region" description="Helical" evidence="1">
    <location>
        <begin position="314"/>
        <end position="336"/>
    </location>
</feature>
<feature type="transmembrane region" description="Helical" evidence="1">
    <location>
        <begin position="55"/>
        <end position="75"/>
    </location>
</feature>
<organism evidence="2 3">
    <name type="scientific">Deinococcus aerophilus</name>
    <dbReference type="NCBI Taxonomy" id="522488"/>
    <lineage>
        <taxon>Bacteria</taxon>
        <taxon>Thermotogati</taxon>
        <taxon>Deinococcota</taxon>
        <taxon>Deinococci</taxon>
        <taxon>Deinococcales</taxon>
        <taxon>Deinococcaceae</taxon>
        <taxon>Deinococcus</taxon>
    </lineage>
</organism>
<dbReference type="Proteomes" id="UP000661918">
    <property type="component" value="Unassembled WGS sequence"/>
</dbReference>
<feature type="transmembrane region" description="Helical" evidence="1">
    <location>
        <begin position="221"/>
        <end position="240"/>
    </location>
</feature>
<dbReference type="EMBL" id="BMOM01000005">
    <property type="protein sequence ID" value="GGM02944.1"/>
    <property type="molecule type" value="Genomic_DNA"/>
</dbReference>
<evidence type="ECO:0000313" key="3">
    <source>
        <dbReference type="Proteomes" id="UP000661918"/>
    </source>
</evidence>
<sequence>MSEAAPAPAAAPRLEPGRLLPLYSAQALATGATTVSTVLASIIMGSLGRESLSGLPSTLISASAAVSAGAFGALMLRSGRRLGLGLAFSLGALGAVLGFVGGKTGLTSVFLLGACMMGAAQGGYQQARYAVAESVPEARRGTALGALMLMSVLGSFLMTGASRPIERLAVTLGTTPEVVGWLVGGGLLGVAALLMLVWTPLRDPVAAKATVRRSLSFAQTFQIPGVRSTALALATAQGLMVTLMSLTPLRAHHMGIDHTGIAALISGHVLGMFGFGWLTGPLIDRLGVRVGYVGGAALLAAAALSAPLPGTAALGISMFLLGLGWNLAFVSGSKSLTRFPAAQGVTDGLGYVAAGVGTLAGGFVIARAGFPLLAHVCAAVALLPLLSAWRAGRPAGAP</sequence>
<feature type="transmembrane region" description="Helical" evidence="1">
    <location>
        <begin position="372"/>
        <end position="392"/>
    </location>
</feature>
<feature type="transmembrane region" description="Helical" evidence="1">
    <location>
        <begin position="20"/>
        <end position="43"/>
    </location>
</feature>
<feature type="transmembrane region" description="Helical" evidence="1">
    <location>
        <begin position="144"/>
        <end position="161"/>
    </location>
</feature>
<name>A0ABQ2GMZ6_9DEIO</name>
<proteinExistence type="predicted"/>
<dbReference type="Gene3D" id="1.20.1250.20">
    <property type="entry name" value="MFS general substrate transporter like domains"/>
    <property type="match status" value="1"/>
</dbReference>
<feature type="transmembrane region" description="Helical" evidence="1">
    <location>
        <begin position="106"/>
        <end position="124"/>
    </location>
</feature>
<gene>
    <name evidence="2" type="ORF">GCM10010841_09300</name>
</gene>
<dbReference type="InterPro" id="IPR011701">
    <property type="entry name" value="MFS"/>
</dbReference>
<keyword evidence="1" id="KW-1133">Transmembrane helix</keyword>
<dbReference type="RefSeq" id="WP_188901881.1">
    <property type="nucleotide sequence ID" value="NZ_BMOM01000005.1"/>
</dbReference>
<dbReference type="Pfam" id="PF07690">
    <property type="entry name" value="MFS_1"/>
    <property type="match status" value="1"/>
</dbReference>
<feature type="transmembrane region" description="Helical" evidence="1">
    <location>
        <begin position="181"/>
        <end position="201"/>
    </location>
</feature>
<feature type="transmembrane region" description="Helical" evidence="1">
    <location>
        <begin position="348"/>
        <end position="366"/>
    </location>
</feature>